<gene>
    <name evidence="3" type="ORF">NCTC13296_03893</name>
</gene>
<feature type="transmembrane region" description="Helical" evidence="2">
    <location>
        <begin position="85"/>
        <end position="104"/>
    </location>
</feature>
<dbReference type="EMBL" id="UGVI01000001">
    <property type="protein sequence ID" value="SUE16996.1"/>
    <property type="molecule type" value="Genomic_DNA"/>
</dbReference>
<proteinExistence type="predicted"/>
<dbReference type="OrthoDB" id="4505771at2"/>
<feature type="transmembrane region" description="Helical" evidence="2">
    <location>
        <begin position="227"/>
        <end position="244"/>
    </location>
</feature>
<feature type="transmembrane region" description="Helical" evidence="2">
    <location>
        <begin position="181"/>
        <end position="199"/>
    </location>
</feature>
<keyword evidence="2" id="KW-0812">Transmembrane</keyword>
<feature type="transmembrane region" description="Helical" evidence="2">
    <location>
        <begin position="155"/>
        <end position="174"/>
    </location>
</feature>
<feature type="transmembrane region" description="Helical" evidence="2">
    <location>
        <begin position="6"/>
        <end position="25"/>
    </location>
</feature>
<dbReference type="AlphaFoldDB" id="A0A379M5I6"/>
<feature type="transmembrane region" description="Helical" evidence="2">
    <location>
        <begin position="116"/>
        <end position="135"/>
    </location>
</feature>
<dbReference type="RefSeq" id="WP_064064637.1">
    <property type="nucleotide sequence ID" value="NZ_LPZN01000044.1"/>
</dbReference>
<keyword evidence="2" id="KW-0472">Membrane</keyword>
<feature type="compositionally biased region" description="Low complexity" evidence="1">
    <location>
        <begin position="436"/>
        <end position="454"/>
    </location>
</feature>
<accession>A0A379M5I6</accession>
<evidence type="ECO:0000256" key="2">
    <source>
        <dbReference type="SAM" id="Phobius"/>
    </source>
</evidence>
<evidence type="ECO:0000313" key="3">
    <source>
        <dbReference type="EMBL" id="SUE16996.1"/>
    </source>
</evidence>
<evidence type="ECO:0008006" key="5">
    <source>
        <dbReference type="Google" id="ProtNLM"/>
    </source>
</evidence>
<keyword evidence="4" id="KW-1185">Reference proteome</keyword>
<organism evidence="3 4">
    <name type="scientific">Rhodococcus gordoniae</name>
    <dbReference type="NCBI Taxonomy" id="223392"/>
    <lineage>
        <taxon>Bacteria</taxon>
        <taxon>Bacillati</taxon>
        <taxon>Actinomycetota</taxon>
        <taxon>Actinomycetes</taxon>
        <taxon>Mycobacteriales</taxon>
        <taxon>Nocardiaceae</taxon>
        <taxon>Rhodococcus</taxon>
    </lineage>
</organism>
<feature type="transmembrane region" description="Helical" evidence="2">
    <location>
        <begin position="383"/>
        <end position="400"/>
    </location>
</feature>
<sequence length="454" mass="48647">MNSPDIQLALVSTALIAIVVAAAFIPGVARVFLIAQAVYWALSYVARPLVLLTVQPQPRYADNIADPRLAAIGYDRGVSEVLQPVAFGLWVYAGAVVAYAIWAHRRPRTTPSRQSTADFVPTLATVYAIGIVGRAVMYLTGSTGQAGDVQSADPVLGFVAQLATVGAIGLIIFIRPTDRRTTFVLLAALLTIELLWTVAVESKTPVMSAAMAVAVRFALHGWSRLRVVGIVLISAVGIGAFGWLQSIKQPDYVRAEALPRDSAYPPSVQPYLSILRRFDLLEAATDSYYMVMRPWRTPLEVAQHGLQSLIPAQLLGAEKLRSGTAWAVEVRGSSMDMSRISVSLADGNINEGFVIAGYPGVAVGVLFTLGLLLLGVRALQARHIVVVALGLAITASPILFERGFLGSMEVIGKSLQLVVLVWLVDMTVREYRKRTTSTAATAPSTHTSSAVVGE</sequence>
<feature type="transmembrane region" description="Helical" evidence="2">
    <location>
        <begin position="353"/>
        <end position="376"/>
    </location>
</feature>
<reference evidence="3 4" key="1">
    <citation type="submission" date="2018-06" db="EMBL/GenBank/DDBJ databases">
        <authorList>
            <consortium name="Pathogen Informatics"/>
            <person name="Doyle S."/>
        </authorList>
    </citation>
    <scope>NUCLEOTIDE SEQUENCE [LARGE SCALE GENOMIC DNA]</scope>
    <source>
        <strain evidence="3 4">NCTC13296</strain>
    </source>
</reference>
<protein>
    <recommendedName>
        <fullName evidence="5">Oligosaccharide repeat unit polymerase</fullName>
    </recommendedName>
</protein>
<dbReference type="Proteomes" id="UP000254569">
    <property type="component" value="Unassembled WGS sequence"/>
</dbReference>
<feature type="region of interest" description="Disordered" evidence="1">
    <location>
        <begin position="435"/>
        <end position="454"/>
    </location>
</feature>
<keyword evidence="2" id="KW-1133">Transmembrane helix</keyword>
<evidence type="ECO:0000256" key="1">
    <source>
        <dbReference type="SAM" id="MobiDB-lite"/>
    </source>
</evidence>
<evidence type="ECO:0000313" key="4">
    <source>
        <dbReference type="Proteomes" id="UP000254569"/>
    </source>
</evidence>
<name>A0A379M5I6_9NOCA</name>